<reference evidence="5" key="1">
    <citation type="submission" date="2016-10" db="EMBL/GenBank/DDBJ databases">
        <authorList>
            <person name="Varghese N."/>
            <person name="Submissions S."/>
        </authorList>
    </citation>
    <scope>NUCLEOTIDE SEQUENCE [LARGE SCALE GENOMIC DNA]</scope>
    <source>
        <strain evidence="5">CGMCC 1.10223</strain>
    </source>
</reference>
<proteinExistence type="predicted"/>
<dbReference type="SUPFAM" id="SSF46689">
    <property type="entry name" value="Homeodomain-like"/>
    <property type="match status" value="1"/>
</dbReference>
<protein>
    <submittedName>
        <fullName evidence="4">Transcriptional regulator, TetR family</fullName>
    </submittedName>
</protein>
<feature type="domain" description="HTH tetR-type" evidence="3">
    <location>
        <begin position="6"/>
        <end position="66"/>
    </location>
</feature>
<keyword evidence="1 2" id="KW-0238">DNA-binding</keyword>
<dbReference type="PRINTS" id="PR00455">
    <property type="entry name" value="HTHTETR"/>
</dbReference>
<accession>A0A1I2DQP4</accession>
<dbReference type="InterPro" id="IPR050624">
    <property type="entry name" value="HTH-type_Tx_Regulator"/>
</dbReference>
<evidence type="ECO:0000313" key="5">
    <source>
        <dbReference type="Proteomes" id="UP000183410"/>
    </source>
</evidence>
<feature type="DNA-binding region" description="H-T-H motif" evidence="2">
    <location>
        <begin position="29"/>
        <end position="48"/>
    </location>
</feature>
<dbReference type="InterPro" id="IPR009057">
    <property type="entry name" value="Homeodomain-like_sf"/>
</dbReference>
<gene>
    <name evidence="4" type="ORF">SAMN04487969_107129</name>
</gene>
<dbReference type="EMBL" id="FONN01000007">
    <property type="protein sequence ID" value="SFE82210.1"/>
    <property type="molecule type" value="Genomic_DNA"/>
</dbReference>
<dbReference type="AlphaFoldDB" id="A0A1I2DQP4"/>
<dbReference type="Pfam" id="PF00440">
    <property type="entry name" value="TetR_N"/>
    <property type="match status" value="1"/>
</dbReference>
<evidence type="ECO:0000256" key="2">
    <source>
        <dbReference type="PROSITE-ProRule" id="PRU00335"/>
    </source>
</evidence>
<dbReference type="RefSeq" id="WP_231594308.1">
    <property type="nucleotide sequence ID" value="NZ_FONN01000007.1"/>
</dbReference>
<evidence type="ECO:0000313" key="4">
    <source>
        <dbReference type="EMBL" id="SFE82210.1"/>
    </source>
</evidence>
<evidence type="ECO:0000259" key="3">
    <source>
        <dbReference type="PROSITE" id="PS50977"/>
    </source>
</evidence>
<keyword evidence="5" id="KW-1185">Reference proteome</keyword>
<dbReference type="PANTHER" id="PTHR43479">
    <property type="entry name" value="ACREF/ENVCD OPERON REPRESSOR-RELATED"/>
    <property type="match status" value="1"/>
</dbReference>
<dbReference type="Gene3D" id="1.10.357.10">
    <property type="entry name" value="Tetracycline Repressor, domain 2"/>
    <property type="match status" value="1"/>
</dbReference>
<dbReference type="PANTHER" id="PTHR43479:SF7">
    <property type="entry name" value="TETR-FAMILY TRANSCRIPTIONAL REGULATOR"/>
    <property type="match status" value="1"/>
</dbReference>
<dbReference type="PROSITE" id="PS50977">
    <property type="entry name" value="HTH_TETR_2"/>
    <property type="match status" value="1"/>
</dbReference>
<evidence type="ECO:0000256" key="1">
    <source>
        <dbReference type="ARBA" id="ARBA00023125"/>
    </source>
</evidence>
<dbReference type="InterPro" id="IPR001647">
    <property type="entry name" value="HTH_TetR"/>
</dbReference>
<dbReference type="GO" id="GO:0003677">
    <property type="term" value="F:DNA binding"/>
    <property type="evidence" value="ECO:0007669"/>
    <property type="project" value="UniProtKB-UniRule"/>
</dbReference>
<sequence length="89" mass="10213">MDRRILKSREAIVEGFIGLMAEKNFEHITINEIADRANVSRGTIYLHYTDKYDLLDQCIKSHLVQLIESFLPCGVTGIFPSKSSLRHTF</sequence>
<dbReference type="Proteomes" id="UP000183410">
    <property type="component" value="Unassembled WGS sequence"/>
</dbReference>
<organism evidence="4 5">
    <name type="scientific">Paenibacillus algorifonticola</name>
    <dbReference type="NCBI Taxonomy" id="684063"/>
    <lineage>
        <taxon>Bacteria</taxon>
        <taxon>Bacillati</taxon>
        <taxon>Bacillota</taxon>
        <taxon>Bacilli</taxon>
        <taxon>Bacillales</taxon>
        <taxon>Paenibacillaceae</taxon>
        <taxon>Paenibacillus</taxon>
    </lineage>
</organism>
<name>A0A1I2DQP4_9BACL</name>